<keyword evidence="2" id="KW-0472">Membrane</keyword>
<evidence type="ECO:0000313" key="3">
    <source>
        <dbReference type="EMBL" id="MCD1296225.1"/>
    </source>
</evidence>
<accession>A0AAP2RGJ8</accession>
<reference evidence="3 4" key="1">
    <citation type="submission" date="2017-11" db="EMBL/GenBank/DDBJ databases">
        <title>Isolation and Characterization of Family Methanocellaceae Species from Potential Methane Hydrate Area Offshore Southwestern Taiwan.</title>
        <authorList>
            <person name="Zhang W.-L."/>
            <person name="Chen W.-C."/>
            <person name="Lai M.-C."/>
            <person name="Chen S.-C."/>
        </authorList>
    </citation>
    <scope>NUCLEOTIDE SEQUENCE [LARGE SCALE GENOMIC DNA]</scope>
    <source>
        <strain evidence="3 4">CWC-04</strain>
    </source>
</reference>
<name>A0AAP2RGJ8_9EURY</name>
<keyword evidence="2" id="KW-1133">Transmembrane helix</keyword>
<proteinExistence type="predicted"/>
<dbReference type="Proteomes" id="UP001320159">
    <property type="component" value="Unassembled WGS sequence"/>
</dbReference>
<sequence length="306" mass="32757">MRYSIPLAFMIMLSFSLTAFAADYNTPGNDSMTAISDFQNATVYVPVDGQDGLINIGEFYNATVYVGGGANGTISEGGLNVFIGCAKEMGYKDLYLYCYVPYGFDRASFDYELYTGNKSNILLIELMGSKPNVTVSKSSLIDDAAFGIGVWSYIHEQIGGLNYFPQGKHHVEIITAGDGLILSVDGKCLATSDHKQHSYLVIHLMTGDGDSFIRGTITNLSVSATALPLSDPEKNKTGQQIITPCPAPGKVSPSAAAPILNQDNDDNSTGKGATNQLSGIGLWLAVAAGAGFLIAWAFIYFKYLKD</sequence>
<dbReference type="EMBL" id="PGCK01000015">
    <property type="protein sequence ID" value="MCD1296225.1"/>
    <property type="molecule type" value="Genomic_DNA"/>
</dbReference>
<evidence type="ECO:0000256" key="1">
    <source>
        <dbReference type="SAM" id="MobiDB-lite"/>
    </source>
</evidence>
<comment type="caution">
    <text evidence="3">The sequence shown here is derived from an EMBL/GenBank/DDBJ whole genome shotgun (WGS) entry which is preliminary data.</text>
</comment>
<protein>
    <submittedName>
        <fullName evidence="3">Uncharacterized protein</fullName>
    </submittedName>
</protein>
<organism evidence="3 4">
    <name type="scientific">Methanooceanicella nereidis</name>
    <dbReference type="NCBI Taxonomy" id="2052831"/>
    <lineage>
        <taxon>Archaea</taxon>
        <taxon>Methanobacteriati</taxon>
        <taxon>Methanobacteriota</taxon>
        <taxon>Stenosarchaea group</taxon>
        <taxon>Methanomicrobia</taxon>
        <taxon>Methanocellales</taxon>
        <taxon>Methanocellaceae</taxon>
        <taxon>Methanooceanicella</taxon>
    </lineage>
</organism>
<feature type="transmembrane region" description="Helical" evidence="2">
    <location>
        <begin position="280"/>
        <end position="301"/>
    </location>
</feature>
<keyword evidence="4" id="KW-1185">Reference proteome</keyword>
<feature type="region of interest" description="Disordered" evidence="1">
    <location>
        <begin position="243"/>
        <end position="270"/>
    </location>
</feature>
<dbReference type="AlphaFoldDB" id="A0AAP2RGJ8"/>
<keyword evidence="2" id="KW-0812">Transmembrane</keyword>
<evidence type="ECO:0000256" key="2">
    <source>
        <dbReference type="SAM" id="Phobius"/>
    </source>
</evidence>
<evidence type="ECO:0000313" key="4">
    <source>
        <dbReference type="Proteomes" id="UP001320159"/>
    </source>
</evidence>
<gene>
    <name evidence="3" type="ORF">CUJ83_14580</name>
</gene>